<proteinExistence type="predicted"/>
<keyword evidence="2" id="KW-1185">Reference proteome</keyword>
<dbReference type="InParanoid" id="A0A3R7CF48"/>
<dbReference type="Proteomes" id="UP000286415">
    <property type="component" value="Unassembled WGS sequence"/>
</dbReference>
<evidence type="ECO:0000313" key="2">
    <source>
        <dbReference type="Proteomes" id="UP000286415"/>
    </source>
</evidence>
<gene>
    <name evidence="1" type="ORF">CSKR_103333</name>
</gene>
<comment type="caution">
    <text evidence="1">The sequence shown here is derived from an EMBL/GenBank/DDBJ whole genome shotgun (WGS) entry which is preliminary data.</text>
</comment>
<organism evidence="1 2">
    <name type="scientific">Clonorchis sinensis</name>
    <name type="common">Chinese liver fluke</name>
    <dbReference type="NCBI Taxonomy" id="79923"/>
    <lineage>
        <taxon>Eukaryota</taxon>
        <taxon>Metazoa</taxon>
        <taxon>Spiralia</taxon>
        <taxon>Lophotrochozoa</taxon>
        <taxon>Platyhelminthes</taxon>
        <taxon>Trematoda</taxon>
        <taxon>Digenea</taxon>
        <taxon>Opisthorchiida</taxon>
        <taxon>Opisthorchiata</taxon>
        <taxon>Opisthorchiidae</taxon>
        <taxon>Clonorchis</taxon>
    </lineage>
</organism>
<accession>A0A3R7CF48</accession>
<dbReference type="AlphaFoldDB" id="A0A3R7CF48"/>
<dbReference type="EMBL" id="NIRI02000042">
    <property type="protein sequence ID" value="KAG5452534.1"/>
    <property type="molecule type" value="Genomic_DNA"/>
</dbReference>
<reference evidence="1 2" key="2">
    <citation type="journal article" date="2021" name="Genomics">
        <title>High-quality reference genome for Clonorchis sinensis.</title>
        <authorList>
            <person name="Young N.D."/>
            <person name="Stroehlein A.J."/>
            <person name="Kinkar L."/>
            <person name="Wang T."/>
            <person name="Sohn W.M."/>
            <person name="Chang B.C.H."/>
            <person name="Kaur P."/>
            <person name="Weisz D."/>
            <person name="Dudchenko O."/>
            <person name="Aiden E.L."/>
            <person name="Korhonen P.K."/>
            <person name="Gasser R.B."/>
        </authorList>
    </citation>
    <scope>NUCLEOTIDE SEQUENCE [LARGE SCALE GENOMIC DNA]</scope>
    <source>
        <strain evidence="1">Cs-k2</strain>
    </source>
</reference>
<evidence type="ECO:0000313" key="1">
    <source>
        <dbReference type="EMBL" id="KAG5452534.1"/>
    </source>
</evidence>
<name>A0A3R7CF48_CLOSI</name>
<reference evidence="1 2" key="1">
    <citation type="journal article" date="2018" name="Biotechnol. Adv.">
        <title>Improved genomic resources and new bioinformatic workflow for the carcinogenic parasite Clonorchis sinensis: Biotechnological implications.</title>
        <authorList>
            <person name="Wang D."/>
            <person name="Korhonen P.K."/>
            <person name="Gasser R.B."/>
            <person name="Young N.D."/>
        </authorList>
    </citation>
    <scope>NUCLEOTIDE SEQUENCE [LARGE SCALE GENOMIC DNA]</scope>
    <source>
        <strain evidence="1">Cs-k2</strain>
    </source>
</reference>
<sequence>MEVNSVISTTPSGVEKPGSVSVLMLPSGGMVARVLQLNDMPESVPFLDNQTWIDGFQVESELSDRFKLVLWSLSPNTTVSEGGASTKILDRNDWIQLDLIESSPTDSGASLRMYLDEDRLLRDCMYNPVDIGRVAVPKRHYLPAKIRSKVLRGVRWNSVPADDLPSGVDGFGDRRYIKKMFAVVPSPSALSKAPLKASTRRSATPFDCGDMVTF</sequence>
<protein>
    <submittedName>
        <fullName evidence="1">Uncharacterized protein</fullName>
    </submittedName>
</protein>